<feature type="domain" description="RING-type" evidence="3">
    <location>
        <begin position="154"/>
        <end position="205"/>
    </location>
</feature>
<sequence length="239" mass="26905">MVLQTVLIPLFRILLFSSSHDASCPRALSYQVSGLSLVCSSWSKASLILQRRLPITTRREIHENDRRLIASYHILVAYGALRMIRQQVRRSKSRPAPIASLTSPSFLSHLLLVHVVSMLLDEIAHLCLTSLLLASSIVSLRGRPVSQKQSSDDCCICLGAEMDADIDDANTLANFCKYENHVAHIGCMAQWYRAAWSRKKCPVCRSDLIVEVITKSTLTRGGGWDYQVYVVSQYYSRLY</sequence>
<keyword evidence="1" id="KW-0479">Metal-binding</keyword>
<keyword evidence="1" id="KW-0862">Zinc</keyword>
<dbReference type="OrthoDB" id="2138398at2759"/>
<evidence type="ECO:0000313" key="5">
    <source>
        <dbReference type="EMBL" id="TPX54057.1"/>
    </source>
</evidence>
<dbReference type="Proteomes" id="UP000317494">
    <property type="component" value="Unassembled WGS sequence"/>
</dbReference>
<keyword evidence="1" id="KW-0863">Zinc-finger</keyword>
<organism evidence="4 7">
    <name type="scientific">Synchytrium endobioticum</name>
    <dbReference type="NCBI Taxonomy" id="286115"/>
    <lineage>
        <taxon>Eukaryota</taxon>
        <taxon>Fungi</taxon>
        <taxon>Fungi incertae sedis</taxon>
        <taxon>Chytridiomycota</taxon>
        <taxon>Chytridiomycota incertae sedis</taxon>
        <taxon>Chytridiomycetes</taxon>
        <taxon>Synchytriales</taxon>
        <taxon>Synchytriaceae</taxon>
        <taxon>Synchytrium</taxon>
    </lineage>
</organism>
<dbReference type="InterPro" id="IPR013083">
    <property type="entry name" value="Znf_RING/FYVE/PHD"/>
</dbReference>
<dbReference type="EMBL" id="QEAM01000005">
    <property type="protein sequence ID" value="TPX51404.1"/>
    <property type="molecule type" value="Genomic_DNA"/>
</dbReference>
<keyword evidence="2" id="KW-0732">Signal</keyword>
<proteinExistence type="predicted"/>
<dbReference type="GO" id="GO:0008270">
    <property type="term" value="F:zinc ion binding"/>
    <property type="evidence" value="ECO:0007669"/>
    <property type="project" value="UniProtKB-KW"/>
</dbReference>
<keyword evidence="6" id="KW-1185">Reference proteome</keyword>
<dbReference type="EMBL" id="QEAN01000009">
    <property type="protein sequence ID" value="TPX54057.1"/>
    <property type="molecule type" value="Genomic_DNA"/>
</dbReference>
<evidence type="ECO:0000256" key="1">
    <source>
        <dbReference type="PROSITE-ProRule" id="PRU00175"/>
    </source>
</evidence>
<dbReference type="Gene3D" id="3.30.40.10">
    <property type="entry name" value="Zinc/RING finger domain, C3HC4 (zinc finger)"/>
    <property type="match status" value="1"/>
</dbReference>
<dbReference type="PROSITE" id="PS50089">
    <property type="entry name" value="ZF_RING_2"/>
    <property type="match status" value="1"/>
</dbReference>
<protein>
    <recommendedName>
        <fullName evidence="3">RING-type domain-containing protein</fullName>
    </recommendedName>
</protein>
<feature type="chain" id="PRO_5033463991" description="RING-type domain-containing protein" evidence="2">
    <location>
        <begin position="23"/>
        <end position="239"/>
    </location>
</feature>
<evidence type="ECO:0000256" key="2">
    <source>
        <dbReference type="SAM" id="SignalP"/>
    </source>
</evidence>
<evidence type="ECO:0000259" key="3">
    <source>
        <dbReference type="PROSITE" id="PS50089"/>
    </source>
</evidence>
<accession>A0A507DII0</accession>
<evidence type="ECO:0000313" key="4">
    <source>
        <dbReference type="EMBL" id="TPX51404.1"/>
    </source>
</evidence>
<reference evidence="6 7" key="1">
    <citation type="journal article" date="2019" name="Sci. Rep.">
        <title>Comparative genomics of chytrid fungi reveal insights into the obligate biotrophic and pathogenic lifestyle of Synchytrium endobioticum.</title>
        <authorList>
            <person name="van de Vossenberg B.T.L.H."/>
            <person name="Warris S."/>
            <person name="Nguyen H.D.T."/>
            <person name="van Gent-Pelzer M.P.E."/>
            <person name="Joly D.L."/>
            <person name="van de Geest H.C."/>
            <person name="Bonants P.J.M."/>
            <person name="Smith D.S."/>
            <person name="Levesque C.A."/>
            <person name="van der Lee T.A.J."/>
        </authorList>
    </citation>
    <scope>NUCLEOTIDE SEQUENCE [LARGE SCALE GENOMIC DNA]</scope>
    <source>
        <strain evidence="4 7">LEV6574</strain>
        <strain evidence="5 6">MB42</strain>
    </source>
</reference>
<comment type="caution">
    <text evidence="4">The sequence shown here is derived from an EMBL/GenBank/DDBJ whole genome shotgun (WGS) entry which is preliminary data.</text>
</comment>
<dbReference type="InterPro" id="IPR001841">
    <property type="entry name" value="Znf_RING"/>
</dbReference>
<dbReference type="SUPFAM" id="SSF57850">
    <property type="entry name" value="RING/U-box"/>
    <property type="match status" value="1"/>
</dbReference>
<feature type="signal peptide" evidence="2">
    <location>
        <begin position="1"/>
        <end position="22"/>
    </location>
</feature>
<dbReference type="VEuPathDB" id="FungiDB:SeMB42_g00449"/>
<dbReference type="Proteomes" id="UP000320475">
    <property type="component" value="Unassembled WGS sequence"/>
</dbReference>
<dbReference type="AlphaFoldDB" id="A0A507DII0"/>
<evidence type="ECO:0000313" key="7">
    <source>
        <dbReference type="Proteomes" id="UP000320475"/>
    </source>
</evidence>
<evidence type="ECO:0000313" key="6">
    <source>
        <dbReference type="Proteomes" id="UP000317494"/>
    </source>
</evidence>
<gene>
    <name evidence="4" type="ORF">SeLEV6574_g00313</name>
    <name evidence="5" type="ORF">SeMB42_g00449</name>
</gene>
<name>A0A507DII0_9FUNG</name>